<feature type="domain" description="Heterokaryon incompatibility" evidence="1">
    <location>
        <begin position="52"/>
        <end position="203"/>
    </location>
</feature>
<dbReference type="Pfam" id="PF26639">
    <property type="entry name" value="Het-6_barrel"/>
    <property type="match status" value="1"/>
</dbReference>
<accession>A0A9P4TND5</accession>
<dbReference type="EMBL" id="SWKU01000002">
    <property type="protein sequence ID" value="KAF3009614.1"/>
    <property type="molecule type" value="Genomic_DNA"/>
</dbReference>
<dbReference type="PANTHER" id="PTHR24148:SF64">
    <property type="entry name" value="HETEROKARYON INCOMPATIBILITY DOMAIN-CONTAINING PROTEIN"/>
    <property type="match status" value="1"/>
</dbReference>
<name>A0A9P4TND5_CURKU</name>
<dbReference type="PANTHER" id="PTHR24148">
    <property type="entry name" value="ANKYRIN REPEAT DOMAIN-CONTAINING PROTEIN 39 HOMOLOG-RELATED"/>
    <property type="match status" value="1"/>
</dbReference>
<proteinExistence type="predicted"/>
<dbReference type="Pfam" id="PF06985">
    <property type="entry name" value="HET"/>
    <property type="match status" value="1"/>
</dbReference>
<dbReference type="OrthoDB" id="2157530at2759"/>
<keyword evidence="3" id="KW-1185">Reference proteome</keyword>
<evidence type="ECO:0000313" key="3">
    <source>
        <dbReference type="Proteomes" id="UP000801428"/>
    </source>
</evidence>
<gene>
    <name evidence="2" type="ORF">E8E13_007007</name>
</gene>
<reference evidence="2" key="1">
    <citation type="submission" date="2019-04" db="EMBL/GenBank/DDBJ databases">
        <title>Sequencing of skin fungus with MAO and IRED activity.</title>
        <authorList>
            <person name="Marsaioli A.J."/>
            <person name="Bonatto J.M.C."/>
            <person name="Reis Junior O."/>
        </authorList>
    </citation>
    <scope>NUCLEOTIDE SEQUENCE</scope>
    <source>
        <strain evidence="2">30M1</strain>
    </source>
</reference>
<protein>
    <recommendedName>
        <fullName evidence="1">Heterokaryon incompatibility domain-containing protein</fullName>
    </recommendedName>
</protein>
<sequence>MSRVDEAFIYVPLQPGQIRLLLPHIQADGRVHWSLANEQFLDPSGNRTSLEYDALSYTWGDSTPNATKFPVVCNDQQMLVHHNLNTALPFLARRDSPLPIWIDAVCINQFDEDEKYHQIQMMFQIYRCAAQVWVWLGPGNDQSGTVVARLHELPIATDNDNKSETMFFEDEQNVPWLDSSETWSTFYDLVDNAWYTRLWVFQEVAFAKKEIPNYNDNDSIKAAYWDTLNTSLSNARAPSVVFQTVNDLKNSWEQNAHQVETLALLDEIPFAANPNLEVMPGLRNFMTGAFRVSALMDDQRLFTTTSGRIGHAFPNVSLGDQICIFSDARVVHIVRPKPSAHTYELVGPAYVHGMMHGEIAKLDIVEQDVTLV</sequence>
<evidence type="ECO:0000259" key="1">
    <source>
        <dbReference type="Pfam" id="PF06985"/>
    </source>
</evidence>
<dbReference type="Proteomes" id="UP000801428">
    <property type="component" value="Unassembled WGS sequence"/>
</dbReference>
<organism evidence="2 3">
    <name type="scientific">Curvularia kusanoi</name>
    <name type="common">Cochliobolus kusanoi</name>
    <dbReference type="NCBI Taxonomy" id="90978"/>
    <lineage>
        <taxon>Eukaryota</taxon>
        <taxon>Fungi</taxon>
        <taxon>Dikarya</taxon>
        <taxon>Ascomycota</taxon>
        <taxon>Pezizomycotina</taxon>
        <taxon>Dothideomycetes</taxon>
        <taxon>Pleosporomycetidae</taxon>
        <taxon>Pleosporales</taxon>
        <taxon>Pleosporineae</taxon>
        <taxon>Pleosporaceae</taxon>
        <taxon>Curvularia</taxon>
    </lineage>
</organism>
<dbReference type="AlphaFoldDB" id="A0A9P4TND5"/>
<evidence type="ECO:0000313" key="2">
    <source>
        <dbReference type="EMBL" id="KAF3009614.1"/>
    </source>
</evidence>
<dbReference type="InterPro" id="IPR052895">
    <property type="entry name" value="HetReg/Transcr_Mod"/>
</dbReference>
<dbReference type="InterPro" id="IPR010730">
    <property type="entry name" value="HET"/>
</dbReference>
<comment type="caution">
    <text evidence="2">The sequence shown here is derived from an EMBL/GenBank/DDBJ whole genome shotgun (WGS) entry which is preliminary data.</text>
</comment>